<dbReference type="SUPFAM" id="SSF89392">
    <property type="entry name" value="Prokaryotic lipoproteins and lipoprotein localization factors"/>
    <property type="match status" value="1"/>
</dbReference>
<evidence type="ECO:0000256" key="4">
    <source>
        <dbReference type="SAM" id="SignalP"/>
    </source>
</evidence>
<reference evidence="5" key="1">
    <citation type="submission" date="2022-06" db="EMBL/GenBank/DDBJ databases">
        <title>Draft genome sequence of Streptomyces sp. RB6PN25 isolated from peat swamp forest in Thailand.</title>
        <authorList>
            <person name="Duangmal K."/>
            <person name="Klaysubun C."/>
        </authorList>
    </citation>
    <scope>NUCLEOTIDE SEQUENCE</scope>
    <source>
        <strain evidence="5">RB6PN25</strain>
    </source>
</reference>
<comment type="similarity">
    <text evidence="2">Belongs to the LppX/LprAFG lipoprotein family.</text>
</comment>
<gene>
    <name evidence="5" type="ORF">NGB36_01005</name>
</gene>
<organism evidence="5 6">
    <name type="scientific">Streptomyces humicola</name>
    <dbReference type="NCBI Taxonomy" id="2953240"/>
    <lineage>
        <taxon>Bacteria</taxon>
        <taxon>Bacillati</taxon>
        <taxon>Actinomycetota</taxon>
        <taxon>Actinomycetes</taxon>
        <taxon>Kitasatosporales</taxon>
        <taxon>Streptomycetaceae</taxon>
        <taxon>Streptomyces</taxon>
    </lineage>
</organism>
<name>A0ABT1PNI2_9ACTN</name>
<dbReference type="CDD" id="cd16334">
    <property type="entry name" value="LppX-like"/>
    <property type="match status" value="1"/>
</dbReference>
<keyword evidence="3" id="KW-1003">Cell membrane</keyword>
<dbReference type="InterPro" id="IPR029046">
    <property type="entry name" value="LolA/LolB/LppX"/>
</dbReference>
<comment type="caution">
    <text evidence="5">The sequence shown here is derived from an EMBL/GenBank/DDBJ whole genome shotgun (WGS) entry which is preliminary data.</text>
</comment>
<evidence type="ECO:0000256" key="2">
    <source>
        <dbReference type="ARBA" id="ARBA00009194"/>
    </source>
</evidence>
<keyword evidence="5" id="KW-0449">Lipoprotein</keyword>
<dbReference type="InterPro" id="IPR009830">
    <property type="entry name" value="LppX/LprAFG"/>
</dbReference>
<evidence type="ECO:0000256" key="3">
    <source>
        <dbReference type="ARBA" id="ARBA00022475"/>
    </source>
</evidence>
<keyword evidence="4" id="KW-0732">Signal</keyword>
<protein>
    <submittedName>
        <fullName evidence="5">LppX_LprAFG lipoprotein</fullName>
    </submittedName>
</protein>
<dbReference type="Pfam" id="PF07161">
    <property type="entry name" value="LppX_LprAFG"/>
    <property type="match status" value="1"/>
</dbReference>
<feature type="signal peptide" evidence="4">
    <location>
        <begin position="1"/>
        <end position="23"/>
    </location>
</feature>
<accession>A0ABT1PNI2</accession>
<evidence type="ECO:0000313" key="5">
    <source>
        <dbReference type="EMBL" id="MCQ4079230.1"/>
    </source>
</evidence>
<keyword evidence="3" id="KW-0472">Membrane</keyword>
<dbReference type="EMBL" id="JANFNG010000001">
    <property type="protein sequence ID" value="MCQ4079230.1"/>
    <property type="molecule type" value="Genomic_DNA"/>
</dbReference>
<evidence type="ECO:0000313" key="6">
    <source>
        <dbReference type="Proteomes" id="UP001057702"/>
    </source>
</evidence>
<comment type="subcellular location">
    <subcellularLocation>
        <location evidence="1">Cell envelope</location>
    </subcellularLocation>
</comment>
<evidence type="ECO:0000256" key="1">
    <source>
        <dbReference type="ARBA" id="ARBA00004196"/>
    </source>
</evidence>
<dbReference type="PROSITE" id="PS51257">
    <property type="entry name" value="PROKAR_LIPOPROTEIN"/>
    <property type="match status" value="1"/>
</dbReference>
<dbReference type="Proteomes" id="UP001057702">
    <property type="component" value="Unassembled WGS sequence"/>
</dbReference>
<keyword evidence="6" id="KW-1185">Reference proteome</keyword>
<dbReference type="RefSeq" id="WP_255918082.1">
    <property type="nucleotide sequence ID" value="NZ_JANFNG010000001.1"/>
</dbReference>
<sequence>MLMRRWVALVSCGLLCLLAGCSASSSTVSSLPDGSSLLHQAAGATRQMNSAHFTVKVNGTVPGLPLTAADGDLTRDGKAKGTATVDEFGQPLQIEFVLVDKALYLEGPTGGFRPVPGGTGLYDPTAILNPNTGAARVLSGITGARTQGKETINGIAAYRVTGEAGKGVVAGLVPGVDSSVEVTVWVRADSTHQLVRALIQLPSDKQGAHSSSVDITLSNANKPVTIAAPALR</sequence>
<proteinExistence type="inferred from homology"/>
<dbReference type="Gene3D" id="2.50.20.20">
    <property type="match status" value="1"/>
</dbReference>
<feature type="chain" id="PRO_5045170069" evidence="4">
    <location>
        <begin position="24"/>
        <end position="232"/>
    </location>
</feature>